<dbReference type="InterPro" id="IPR018114">
    <property type="entry name" value="TRYPSIN_HIS"/>
</dbReference>
<name>A0A286IFZ2_9HYPH</name>
<evidence type="ECO:0000256" key="3">
    <source>
        <dbReference type="ARBA" id="ARBA00022729"/>
    </source>
</evidence>
<evidence type="ECO:0000313" key="10">
    <source>
        <dbReference type="Proteomes" id="UP000219465"/>
    </source>
</evidence>
<dbReference type="AlphaFoldDB" id="A0A286IFZ2"/>
<dbReference type="InterPro" id="IPR043504">
    <property type="entry name" value="Peptidase_S1_PA_chymotrypsin"/>
</dbReference>
<dbReference type="Pfam" id="PF00089">
    <property type="entry name" value="Trypsin"/>
    <property type="match status" value="1"/>
</dbReference>
<dbReference type="SUPFAM" id="SSF50494">
    <property type="entry name" value="Trypsin-like serine proteases"/>
    <property type="match status" value="1"/>
</dbReference>
<keyword evidence="3 6" id="KW-0732">Signal</keyword>
<evidence type="ECO:0000256" key="7">
    <source>
        <dbReference type="SAM" id="MobiDB-lite"/>
    </source>
</evidence>
<feature type="chain" id="PRO_5011813768" description="Serine protease" evidence="6">
    <location>
        <begin position="33"/>
        <end position="366"/>
    </location>
</feature>
<accession>A0A286IFZ2</accession>
<evidence type="ECO:0000256" key="1">
    <source>
        <dbReference type="ARBA" id="ARBA00008764"/>
    </source>
</evidence>
<dbReference type="GO" id="GO:0006508">
    <property type="term" value="P:proteolysis"/>
    <property type="evidence" value="ECO:0007669"/>
    <property type="project" value="UniProtKB-KW"/>
</dbReference>
<dbReference type="InterPro" id="IPR001254">
    <property type="entry name" value="Trypsin_dom"/>
</dbReference>
<dbReference type="InterPro" id="IPR009003">
    <property type="entry name" value="Peptidase_S1_PA"/>
</dbReference>
<dbReference type="GO" id="GO:0004252">
    <property type="term" value="F:serine-type endopeptidase activity"/>
    <property type="evidence" value="ECO:0007669"/>
    <property type="project" value="InterPro"/>
</dbReference>
<keyword evidence="5 6" id="KW-0720">Serine protease</keyword>
<sequence>MNMQNEARSGLLVKTSLAILVSGTFLMSGALAQDSDDGFGGDDGAPTTPPASEAEFDDSQNFVPLSELPVEDVYIKEAANLSEAEAREQLTAVSVTPDGKIEELAPDDAALKAMLEMVTTLEEGSEGDTSALSEPGSNEESDSFAELSNPAESVIGADTRVQVNNTTAYPFRTMGRIGIGCTGTLIGKRHVLTAAHCVYNIRTDKWYSNLKFSPGQSGASRPYGEIDWKRAIAVKGWTKNHQRNYDYAMIVLKKDIGNQLGWLGYGWKNPMPRYNININGYPGDKPFGTMWHSFCKMSIVTTYRLYYPCDTFGGNSGSADYVYFKSSKKRIIYGIHAYGVDGTGLNGGTRIRKPVFENLKKWKAKY</sequence>
<evidence type="ECO:0000256" key="4">
    <source>
        <dbReference type="ARBA" id="ARBA00022801"/>
    </source>
</evidence>
<evidence type="ECO:0000256" key="6">
    <source>
        <dbReference type="RuleBase" id="RU004296"/>
    </source>
</evidence>
<dbReference type="PROSITE" id="PS00134">
    <property type="entry name" value="TRYPSIN_HIS"/>
    <property type="match status" value="1"/>
</dbReference>
<keyword evidence="4 6" id="KW-0378">Hydrolase</keyword>
<keyword evidence="10" id="KW-1185">Reference proteome</keyword>
<feature type="compositionally biased region" description="Polar residues" evidence="7">
    <location>
        <begin position="127"/>
        <end position="136"/>
    </location>
</feature>
<reference evidence="10" key="1">
    <citation type="submission" date="2017-08" db="EMBL/GenBank/DDBJ databases">
        <authorList>
            <person name="Varghese N."/>
            <person name="Submissions S."/>
        </authorList>
    </citation>
    <scope>NUCLEOTIDE SEQUENCE [LARGE SCALE GENOMIC DNA]</scope>
    <source>
        <strain evidence="10">KCTC 23107</strain>
    </source>
</reference>
<dbReference type="Proteomes" id="UP000219465">
    <property type="component" value="Unassembled WGS sequence"/>
</dbReference>
<dbReference type="PANTHER" id="PTHR15462:SF8">
    <property type="entry name" value="SERINE PROTEASE"/>
    <property type="match status" value="1"/>
</dbReference>
<dbReference type="InterPro" id="IPR050966">
    <property type="entry name" value="Glutamyl_endopeptidase"/>
</dbReference>
<protein>
    <recommendedName>
        <fullName evidence="6">Serine protease</fullName>
        <ecNumber evidence="6">3.4.21.-</ecNumber>
    </recommendedName>
</protein>
<feature type="signal peptide" evidence="6">
    <location>
        <begin position="1"/>
        <end position="32"/>
    </location>
</feature>
<dbReference type="InterPro" id="IPR008256">
    <property type="entry name" value="Peptidase_S1B"/>
</dbReference>
<feature type="domain" description="Peptidase S1" evidence="8">
    <location>
        <begin position="170"/>
        <end position="287"/>
    </location>
</feature>
<proteinExistence type="inferred from homology"/>
<evidence type="ECO:0000313" key="9">
    <source>
        <dbReference type="EMBL" id="SOE18259.1"/>
    </source>
</evidence>
<dbReference type="EMBL" id="OCPC01000005">
    <property type="protein sequence ID" value="SOE18259.1"/>
    <property type="molecule type" value="Genomic_DNA"/>
</dbReference>
<evidence type="ECO:0000256" key="5">
    <source>
        <dbReference type="ARBA" id="ARBA00022825"/>
    </source>
</evidence>
<gene>
    <name evidence="9" type="ORF">SAMN05877838_3180</name>
</gene>
<organism evidence="9 10">
    <name type="scientific">Hoeflea halophila</name>
    <dbReference type="NCBI Taxonomy" id="714899"/>
    <lineage>
        <taxon>Bacteria</taxon>
        <taxon>Pseudomonadati</taxon>
        <taxon>Pseudomonadota</taxon>
        <taxon>Alphaproteobacteria</taxon>
        <taxon>Hyphomicrobiales</taxon>
        <taxon>Rhizobiaceae</taxon>
        <taxon>Hoeflea</taxon>
    </lineage>
</organism>
<keyword evidence="2 6" id="KW-0645">Protease</keyword>
<evidence type="ECO:0000259" key="8">
    <source>
        <dbReference type="Pfam" id="PF00089"/>
    </source>
</evidence>
<dbReference type="PRINTS" id="PR00839">
    <property type="entry name" value="V8PROTEASE"/>
</dbReference>
<dbReference type="Gene3D" id="2.40.10.10">
    <property type="entry name" value="Trypsin-like serine proteases"/>
    <property type="match status" value="2"/>
</dbReference>
<feature type="region of interest" description="Disordered" evidence="7">
    <location>
        <begin position="122"/>
        <end position="147"/>
    </location>
</feature>
<comment type="similarity">
    <text evidence="1 6">Belongs to the peptidase S1B family.</text>
</comment>
<dbReference type="EC" id="3.4.21.-" evidence="6"/>
<feature type="region of interest" description="Disordered" evidence="7">
    <location>
        <begin position="36"/>
        <end position="60"/>
    </location>
</feature>
<evidence type="ECO:0000256" key="2">
    <source>
        <dbReference type="ARBA" id="ARBA00022670"/>
    </source>
</evidence>
<dbReference type="OrthoDB" id="267336at2"/>
<dbReference type="RefSeq" id="WP_097108756.1">
    <property type="nucleotide sequence ID" value="NZ_OCPC01000005.1"/>
</dbReference>
<dbReference type="PANTHER" id="PTHR15462">
    <property type="entry name" value="SERINE PROTEASE"/>
    <property type="match status" value="1"/>
</dbReference>